<protein>
    <recommendedName>
        <fullName evidence="2">separase</fullName>
        <ecNumber evidence="2">3.4.22.49</ecNumber>
    </recommendedName>
</protein>
<sequence>MLTEHQEEFLEKIRFKGKGCPCRATSTRRGTEAIRMVNSILKAPTRSLGLFGLEIVKCLYIYEPMLGIPRYSLDKALVSLCSKVFVREIYNEIERRIKLHLGRMLDRDVHSIDESMGFSDYNDSSLDEIIVGYLMIRYKEYGEYKKEAWSIVERVGPRLKAKAKRMFASLLAGCVGSCLLEEKIERLLDSRRREAAVSVEKKNITHVLTRDEVEYVRENYPLVSYFYNIPEDIGVPYLDLRRSFNIEYFDEVCCWNGFTENSSMLGGVSKEKLLGDLGLLKDICFRMCRNREYDLELMRELIKRSTSFERAFMEGYTKVVCQEYEAAKEKLRMVLEIIRGMGMASIHEIQLCVYDLLSMSHMFCGEYFESVFYLNRGVELSCKCRLDFVAQHFLNCKLVVERIGGVHGPSPNIRLDLREMIDPRHVAVNEQKVVSNRVFTNLALKDEMSNLREIRTLERFAILRPSTLCRDIQRILRRLGRYTVMSLYCIDGSLYINDFKGFIRVDKDFRGAKTRMNRILARSRDILKENAVTGMDRARWWMQRIELDAELGKVLSDIGSKFNGLSVGKSVILVLDETTTEFPFESMPVFRNKAVYRVPSLEYLENASGSGASGRSFFYLLDPENNLPKTQERMAGFLESSGITNGVTGRPPSDLECKKADGCDVLLYFGHGSGLKYLKVSGEGKTMLLFGCSSVKLLCMENYKRNGAILKHLRRNSMVVGCLWEVTDKDIDSFSARIIGSLTSGCESLGELISRFRDGFRLKYLNGASVVIYGLH</sequence>
<dbReference type="EMBL" id="KC513617">
    <property type="protein sequence ID" value="AGE96351.1"/>
    <property type="molecule type" value="Genomic_DNA"/>
</dbReference>
<evidence type="ECO:0000256" key="2">
    <source>
        <dbReference type="ARBA" id="ARBA00012489"/>
    </source>
</evidence>
<dbReference type="InterPro" id="IPR005314">
    <property type="entry name" value="Peptidase_C50"/>
</dbReference>
<dbReference type="GO" id="GO:0005737">
    <property type="term" value="C:cytoplasm"/>
    <property type="evidence" value="ECO:0007669"/>
    <property type="project" value="TreeGrafter"/>
</dbReference>
<feature type="domain" description="Peptidase C50" evidence="5">
    <location>
        <begin position="614"/>
        <end position="703"/>
    </location>
</feature>
<dbReference type="GO" id="GO:0051307">
    <property type="term" value="P:meiotic chromosome separation"/>
    <property type="evidence" value="ECO:0007669"/>
    <property type="project" value="TreeGrafter"/>
</dbReference>
<dbReference type="EC" id="3.4.22.49" evidence="2"/>
<dbReference type="PANTHER" id="PTHR12792:SF0">
    <property type="entry name" value="SEPARIN"/>
    <property type="match status" value="1"/>
</dbReference>
<comment type="catalytic activity">
    <reaction evidence="1">
        <text>All bonds known to be hydrolyzed by this endopeptidase have arginine in P1 and an acidic residue in P4. P6 is often occupied by an acidic residue or by a hydroxy-amino-acid residue, the phosphorylation of which enhances cleavage.</text>
        <dbReference type="EC" id="3.4.22.49"/>
    </reaction>
</comment>
<dbReference type="PANTHER" id="PTHR12792">
    <property type="entry name" value="EXTRA SPINDLE POLES 1-RELATED"/>
    <property type="match status" value="1"/>
</dbReference>
<keyword evidence="3" id="KW-0378">Hydrolase</keyword>
<dbReference type="GO" id="GO:0004197">
    <property type="term" value="F:cysteine-type endopeptidase activity"/>
    <property type="evidence" value="ECO:0007669"/>
    <property type="project" value="InterPro"/>
</dbReference>
<dbReference type="VEuPathDB" id="MicrosporidiaDB:M970_070290"/>
<dbReference type="PROSITE" id="PS51700">
    <property type="entry name" value="SEPARIN"/>
    <property type="match status" value="1"/>
</dbReference>
<dbReference type="VEuPathDB" id="MicrosporidiaDB:AEWQ_070300"/>
<reference evidence="6" key="1">
    <citation type="journal article" date="2013" name="Eukaryot. Cell">
        <title>Extremely Reduced Levels of Heterozygosity in the Vertebrate Pathogen Encephalitozoon cuniculi.</title>
        <authorList>
            <person name="Selman M."/>
            <person name="Sak B."/>
            <person name="Kvac M."/>
            <person name="Farinelli L."/>
            <person name="Weiss L.M."/>
            <person name="Corradi N."/>
        </authorList>
    </citation>
    <scope>NUCLEOTIDE SEQUENCE</scope>
</reference>
<evidence type="ECO:0000256" key="4">
    <source>
        <dbReference type="ARBA" id="ARBA00022829"/>
    </source>
</evidence>
<dbReference type="Pfam" id="PF03568">
    <property type="entry name" value="Separin_C"/>
    <property type="match status" value="1"/>
</dbReference>
<evidence type="ECO:0000259" key="5">
    <source>
        <dbReference type="PROSITE" id="PS51700"/>
    </source>
</evidence>
<dbReference type="GO" id="GO:0005634">
    <property type="term" value="C:nucleus"/>
    <property type="evidence" value="ECO:0007669"/>
    <property type="project" value="InterPro"/>
</dbReference>
<accession>M1KLZ4</accession>
<dbReference type="InterPro" id="IPR030397">
    <property type="entry name" value="SEPARIN_core_dom"/>
</dbReference>
<dbReference type="GO" id="GO:0072686">
    <property type="term" value="C:mitotic spindle"/>
    <property type="evidence" value="ECO:0007669"/>
    <property type="project" value="TreeGrafter"/>
</dbReference>
<dbReference type="AlphaFoldDB" id="M1KLZ4"/>
<dbReference type="GO" id="GO:0006508">
    <property type="term" value="P:proteolysis"/>
    <property type="evidence" value="ECO:0007669"/>
    <property type="project" value="InterPro"/>
</dbReference>
<proteinExistence type="predicted"/>
<name>M1KLZ4_ENCCN</name>
<evidence type="ECO:0000256" key="3">
    <source>
        <dbReference type="ARBA" id="ARBA00022801"/>
    </source>
</evidence>
<evidence type="ECO:0000256" key="1">
    <source>
        <dbReference type="ARBA" id="ARBA00000451"/>
    </source>
</evidence>
<evidence type="ECO:0000313" key="6">
    <source>
        <dbReference type="EMBL" id="AGE96351.1"/>
    </source>
</evidence>
<dbReference type="VEuPathDB" id="MicrosporidiaDB:AEWD_070300"/>
<keyword evidence="4" id="KW-0159">Chromosome partition</keyword>
<dbReference type="VEuPathDB" id="MicrosporidiaDB:AEWR_070290"/>
<dbReference type="VEuPathDB" id="MicrosporidiaDB:ECU07_0350"/>
<gene>
    <name evidence="6" type="ORF">ECU07_0350</name>
</gene>
<organism evidence="6">
    <name type="scientific">Encephalitozoon cuniculi</name>
    <name type="common">Microsporidian parasite</name>
    <dbReference type="NCBI Taxonomy" id="6035"/>
    <lineage>
        <taxon>Eukaryota</taxon>
        <taxon>Fungi</taxon>
        <taxon>Fungi incertae sedis</taxon>
        <taxon>Microsporidia</taxon>
        <taxon>Unikaryonidae</taxon>
        <taxon>Encephalitozoon</taxon>
    </lineage>
</organism>